<feature type="transmembrane region" description="Helical" evidence="1">
    <location>
        <begin position="106"/>
        <end position="124"/>
    </location>
</feature>
<evidence type="ECO:0000256" key="1">
    <source>
        <dbReference type="SAM" id="Phobius"/>
    </source>
</evidence>
<dbReference type="AlphaFoldDB" id="A0A7C2BM47"/>
<feature type="transmembrane region" description="Helical" evidence="1">
    <location>
        <begin position="82"/>
        <end position="100"/>
    </location>
</feature>
<sequence length="128" mass="13811">MGYATTYSSYTTSYTTTDKYATTGDIGFISPTMISSISNFSEFLTEQGKQVEPKSGIVHSNVYSKTMTETVIIGISENKITLHYWQCLGLIVSLLMIGAGVAANSIVALMSGVAILLTTLTAIYESRK</sequence>
<dbReference type="EMBL" id="DSJT01000036">
    <property type="protein sequence ID" value="HEF87936.1"/>
    <property type="molecule type" value="Genomic_DNA"/>
</dbReference>
<organism evidence="2">
    <name type="scientific">Thermosphaera aggregans</name>
    <dbReference type="NCBI Taxonomy" id="54254"/>
    <lineage>
        <taxon>Archaea</taxon>
        <taxon>Thermoproteota</taxon>
        <taxon>Thermoprotei</taxon>
        <taxon>Desulfurococcales</taxon>
        <taxon>Desulfurococcaceae</taxon>
        <taxon>Thermosphaera</taxon>
    </lineage>
</organism>
<keyword evidence="1" id="KW-0812">Transmembrane</keyword>
<protein>
    <submittedName>
        <fullName evidence="2">Uncharacterized protein</fullName>
    </submittedName>
</protein>
<gene>
    <name evidence="2" type="ORF">ENP55_06675</name>
</gene>
<keyword evidence="1" id="KW-1133">Transmembrane helix</keyword>
<reference evidence="2" key="1">
    <citation type="journal article" date="2020" name="mSystems">
        <title>Genome- and Community-Level Interaction Insights into Carbon Utilization and Element Cycling Functions of Hydrothermarchaeota in Hydrothermal Sediment.</title>
        <authorList>
            <person name="Zhou Z."/>
            <person name="Liu Y."/>
            <person name="Xu W."/>
            <person name="Pan J."/>
            <person name="Luo Z.H."/>
            <person name="Li M."/>
        </authorList>
    </citation>
    <scope>NUCLEOTIDE SEQUENCE [LARGE SCALE GENOMIC DNA]</scope>
    <source>
        <strain evidence="2">SpSt-23</strain>
    </source>
</reference>
<proteinExistence type="predicted"/>
<accession>A0A7C2BM47</accession>
<name>A0A7C2BM47_9CREN</name>
<comment type="caution">
    <text evidence="2">The sequence shown here is derived from an EMBL/GenBank/DDBJ whole genome shotgun (WGS) entry which is preliminary data.</text>
</comment>
<evidence type="ECO:0000313" key="2">
    <source>
        <dbReference type="EMBL" id="HEF87936.1"/>
    </source>
</evidence>
<keyword evidence="1" id="KW-0472">Membrane</keyword>